<feature type="domain" description="ABC transporter" evidence="12">
    <location>
        <begin position="631"/>
        <end position="858"/>
    </location>
</feature>
<dbReference type="PANTHER" id="PTHR24223:SF269">
    <property type="entry name" value="ABC MULTIDRUG TRANSPORTER (EUROFUNG)-RELATED"/>
    <property type="match status" value="1"/>
</dbReference>
<feature type="domain" description="ABC transmembrane type-1" evidence="13">
    <location>
        <begin position="296"/>
        <end position="557"/>
    </location>
</feature>
<keyword evidence="3" id="KW-0813">Transport</keyword>
<evidence type="ECO:0000256" key="8">
    <source>
        <dbReference type="ARBA" id="ARBA00022989"/>
    </source>
</evidence>
<feature type="transmembrane region" description="Helical" evidence="11">
    <location>
        <begin position="1052"/>
        <end position="1072"/>
    </location>
</feature>
<organism evidence="14 15">
    <name type="scientific">Hyaloscypha variabilis (strain UAMH 11265 / GT02V1 / F)</name>
    <name type="common">Meliniomyces variabilis</name>
    <dbReference type="NCBI Taxonomy" id="1149755"/>
    <lineage>
        <taxon>Eukaryota</taxon>
        <taxon>Fungi</taxon>
        <taxon>Dikarya</taxon>
        <taxon>Ascomycota</taxon>
        <taxon>Pezizomycotina</taxon>
        <taxon>Leotiomycetes</taxon>
        <taxon>Helotiales</taxon>
        <taxon>Hyaloscyphaceae</taxon>
        <taxon>Hyaloscypha</taxon>
        <taxon>Hyaloscypha variabilis</taxon>
    </lineage>
</organism>
<reference evidence="14 15" key="1">
    <citation type="submission" date="2016-04" db="EMBL/GenBank/DDBJ databases">
        <title>A degradative enzymes factory behind the ericoid mycorrhizal symbiosis.</title>
        <authorList>
            <consortium name="DOE Joint Genome Institute"/>
            <person name="Martino E."/>
            <person name="Morin E."/>
            <person name="Grelet G."/>
            <person name="Kuo A."/>
            <person name="Kohler A."/>
            <person name="Daghino S."/>
            <person name="Barry K."/>
            <person name="Choi C."/>
            <person name="Cichocki N."/>
            <person name="Clum A."/>
            <person name="Copeland A."/>
            <person name="Hainaut M."/>
            <person name="Haridas S."/>
            <person name="Labutti K."/>
            <person name="Lindquist E."/>
            <person name="Lipzen A."/>
            <person name="Khouja H.-R."/>
            <person name="Murat C."/>
            <person name="Ohm R."/>
            <person name="Olson A."/>
            <person name="Spatafora J."/>
            <person name="Veneault-Fourrey C."/>
            <person name="Henrissat B."/>
            <person name="Grigoriev I."/>
            <person name="Martin F."/>
            <person name="Perotto S."/>
        </authorList>
    </citation>
    <scope>NUCLEOTIDE SEQUENCE [LARGE SCALE GENOMIC DNA]</scope>
    <source>
        <strain evidence="14 15">F</strain>
    </source>
</reference>
<dbReference type="CDD" id="cd03244">
    <property type="entry name" value="ABCC_MRP_domain2"/>
    <property type="match status" value="1"/>
</dbReference>
<feature type="transmembrane region" description="Helical" evidence="11">
    <location>
        <begin position="71"/>
        <end position="92"/>
    </location>
</feature>
<keyword evidence="10" id="KW-0325">Glycoprotein</keyword>
<dbReference type="InterPro" id="IPR044726">
    <property type="entry name" value="ABCC_6TM_D2"/>
</dbReference>
<dbReference type="FunFam" id="3.40.50.300:FF:002145">
    <property type="entry name" value="ABC transporter (MsbA subfamily)"/>
    <property type="match status" value="1"/>
</dbReference>
<evidence type="ECO:0000256" key="9">
    <source>
        <dbReference type="ARBA" id="ARBA00023136"/>
    </source>
</evidence>
<dbReference type="InterPro" id="IPR003593">
    <property type="entry name" value="AAA+_ATPase"/>
</dbReference>
<dbReference type="InterPro" id="IPR056227">
    <property type="entry name" value="TMD0_ABC"/>
</dbReference>
<keyword evidence="9 11" id="KW-0472">Membrane</keyword>
<evidence type="ECO:0000259" key="13">
    <source>
        <dbReference type="PROSITE" id="PS50929"/>
    </source>
</evidence>
<dbReference type="Gene3D" id="1.20.1560.10">
    <property type="entry name" value="ABC transporter type 1, transmembrane domain"/>
    <property type="match status" value="2"/>
</dbReference>
<evidence type="ECO:0008006" key="16">
    <source>
        <dbReference type="Google" id="ProtNLM"/>
    </source>
</evidence>
<dbReference type="PANTHER" id="PTHR24223">
    <property type="entry name" value="ATP-BINDING CASSETTE SUB-FAMILY C"/>
    <property type="match status" value="1"/>
</dbReference>
<evidence type="ECO:0000256" key="3">
    <source>
        <dbReference type="ARBA" id="ARBA00022448"/>
    </source>
</evidence>
<feature type="domain" description="ABC transmembrane type-1" evidence="13">
    <location>
        <begin position="914"/>
        <end position="1194"/>
    </location>
</feature>
<feature type="transmembrane region" description="Helical" evidence="11">
    <location>
        <begin position="311"/>
        <end position="332"/>
    </location>
</feature>
<protein>
    <recommendedName>
        <fullName evidence="16">P-loop containing nucleoside triphosphate hydrolase protein</fullName>
    </recommendedName>
</protein>
<feature type="transmembrane region" description="Helical" evidence="11">
    <location>
        <begin position="1166"/>
        <end position="1189"/>
    </location>
</feature>
<dbReference type="STRING" id="1149755.A0A2J6QTN3"/>
<dbReference type="InterPro" id="IPR027417">
    <property type="entry name" value="P-loop_NTPase"/>
</dbReference>
<evidence type="ECO:0000256" key="11">
    <source>
        <dbReference type="SAM" id="Phobius"/>
    </source>
</evidence>
<dbReference type="FunFam" id="3.40.50.300:FF:001854">
    <property type="entry name" value="ABC multidrug transporter (Eurofung)"/>
    <property type="match status" value="1"/>
</dbReference>
<dbReference type="Gene3D" id="3.40.50.300">
    <property type="entry name" value="P-loop containing nucleotide triphosphate hydrolases"/>
    <property type="match status" value="2"/>
</dbReference>
<evidence type="ECO:0000256" key="5">
    <source>
        <dbReference type="ARBA" id="ARBA00022692"/>
    </source>
</evidence>
<feature type="transmembrane region" description="Helical" evidence="11">
    <location>
        <begin position="415"/>
        <end position="433"/>
    </location>
</feature>
<feature type="transmembrane region" description="Helical" evidence="11">
    <location>
        <begin position="545"/>
        <end position="565"/>
    </location>
</feature>
<dbReference type="SMART" id="SM00382">
    <property type="entry name" value="AAA"/>
    <property type="match status" value="2"/>
</dbReference>
<dbReference type="InterPro" id="IPR036640">
    <property type="entry name" value="ABC1_TM_sf"/>
</dbReference>
<dbReference type="Pfam" id="PF00005">
    <property type="entry name" value="ABC_tran"/>
    <property type="match status" value="2"/>
</dbReference>
<dbReference type="PROSITE" id="PS50929">
    <property type="entry name" value="ABC_TM1F"/>
    <property type="match status" value="2"/>
</dbReference>
<proteinExistence type="inferred from homology"/>
<dbReference type="Pfam" id="PF24357">
    <property type="entry name" value="TMD0_ABC"/>
    <property type="match status" value="1"/>
</dbReference>
<keyword evidence="7" id="KW-0067">ATP-binding</keyword>
<evidence type="ECO:0000313" key="15">
    <source>
        <dbReference type="Proteomes" id="UP000235786"/>
    </source>
</evidence>
<feature type="transmembrane region" description="Helical" evidence="11">
    <location>
        <begin position="903"/>
        <end position="933"/>
    </location>
</feature>
<dbReference type="CDD" id="cd18579">
    <property type="entry name" value="ABC_6TM_ABCC_D1"/>
    <property type="match status" value="1"/>
</dbReference>
<gene>
    <name evidence="14" type="ORF">L207DRAFT_615485</name>
</gene>
<comment type="similarity">
    <text evidence="2">Belongs to the ABC transporter superfamily. ABCC family. Conjugate transporter (TC 3.A.1.208) subfamily.</text>
</comment>
<feature type="transmembrane region" description="Helical" evidence="11">
    <location>
        <begin position="38"/>
        <end position="59"/>
    </location>
</feature>
<dbReference type="FunFam" id="1.20.1560.10:FF:000055">
    <property type="entry name" value="ABC multidrug transporter (Eurofung)"/>
    <property type="match status" value="1"/>
</dbReference>
<dbReference type="SUPFAM" id="SSF52540">
    <property type="entry name" value="P-loop containing nucleoside triphosphate hydrolases"/>
    <property type="match status" value="2"/>
</dbReference>
<evidence type="ECO:0000256" key="4">
    <source>
        <dbReference type="ARBA" id="ARBA00022475"/>
    </source>
</evidence>
<dbReference type="FunFam" id="1.20.1560.10:FF:000066">
    <property type="entry name" value="ABC multidrug transporter (Eurofung)"/>
    <property type="match status" value="1"/>
</dbReference>
<dbReference type="OrthoDB" id="6500128at2759"/>
<dbReference type="InterPro" id="IPR003439">
    <property type="entry name" value="ABC_transporter-like_ATP-bd"/>
</dbReference>
<feature type="transmembrane region" description="Helical" evidence="11">
    <location>
        <begin position="104"/>
        <end position="123"/>
    </location>
</feature>
<dbReference type="SUPFAM" id="SSF90123">
    <property type="entry name" value="ABC transporter transmembrane region"/>
    <property type="match status" value="2"/>
</dbReference>
<evidence type="ECO:0000256" key="6">
    <source>
        <dbReference type="ARBA" id="ARBA00022741"/>
    </source>
</evidence>
<dbReference type="GO" id="GO:0016887">
    <property type="term" value="F:ATP hydrolysis activity"/>
    <property type="evidence" value="ECO:0007669"/>
    <property type="project" value="InterPro"/>
</dbReference>
<dbReference type="GO" id="GO:0005886">
    <property type="term" value="C:plasma membrane"/>
    <property type="evidence" value="ECO:0007669"/>
    <property type="project" value="UniProtKB-SubCell"/>
</dbReference>
<evidence type="ECO:0000313" key="14">
    <source>
        <dbReference type="EMBL" id="PMD29625.1"/>
    </source>
</evidence>
<accession>A0A2J6QTN3</accession>
<keyword evidence="4" id="KW-1003">Cell membrane</keyword>
<feature type="transmembrane region" description="Helical" evidence="11">
    <location>
        <begin position="953"/>
        <end position="975"/>
    </location>
</feature>
<dbReference type="Proteomes" id="UP000235786">
    <property type="component" value="Unassembled WGS sequence"/>
</dbReference>
<dbReference type="PROSITE" id="PS00211">
    <property type="entry name" value="ABC_TRANSPORTER_1"/>
    <property type="match status" value="1"/>
</dbReference>
<keyword evidence="15" id="KW-1185">Reference proteome</keyword>
<dbReference type="EMBL" id="KZ613972">
    <property type="protein sequence ID" value="PMD29625.1"/>
    <property type="molecule type" value="Genomic_DNA"/>
</dbReference>
<keyword evidence="8 11" id="KW-1133">Transmembrane helix</keyword>
<dbReference type="PROSITE" id="PS50893">
    <property type="entry name" value="ABC_TRANSPORTER_2"/>
    <property type="match status" value="1"/>
</dbReference>
<dbReference type="InterPro" id="IPR011527">
    <property type="entry name" value="ABC1_TM_dom"/>
</dbReference>
<dbReference type="InterPro" id="IPR017871">
    <property type="entry name" value="ABC_transporter-like_CS"/>
</dbReference>
<feature type="transmembrane region" description="Helical" evidence="11">
    <location>
        <begin position="491"/>
        <end position="517"/>
    </location>
</feature>
<dbReference type="CDD" id="cd18580">
    <property type="entry name" value="ABC_6TM_ABCC_D2"/>
    <property type="match status" value="1"/>
</dbReference>
<feature type="transmembrane region" description="Helical" evidence="11">
    <location>
        <begin position="1136"/>
        <end position="1159"/>
    </location>
</feature>
<dbReference type="Pfam" id="PF00664">
    <property type="entry name" value="ABC_membrane"/>
    <property type="match status" value="1"/>
</dbReference>
<evidence type="ECO:0000259" key="12">
    <source>
        <dbReference type="PROSITE" id="PS50893"/>
    </source>
</evidence>
<keyword evidence="6" id="KW-0547">Nucleotide-binding</keyword>
<evidence type="ECO:0000256" key="1">
    <source>
        <dbReference type="ARBA" id="ARBA00004651"/>
    </source>
</evidence>
<sequence>MATPSSMSCPSIIDNTFGPHASNCRGGFDFTLLFEDTILSILPISLVLLVAPSRLYYLLRRQTKVTWSPLLPLKLILYTVYEVLALCLVVNWANPGVTKTQASVPSAVLTLVGYLALPILSYVEHVKSGRPSSLISGYLLVSLLCDMTRTRTLWLRDEGKIASDFTAGVAVKFVLLLLEAVEKRRILLPSYKSYPFEATSGIFSRCFFCWLSPLFRRGLSKTLSLDDLYRLDKHLLSGYLDHLLNNAWLKVPTRSSHALFWATLRTLRLPLLSAVAPRLSLTAFNFCQPFLLHRDIDLSQQPVDTNSTNAGYGLIGAYFLVYVGIAITTGQFQHLTYRVITMVRGGLISMLYGKTAELSINATDPASSMILMSADIERITTGWQTMHELWANLIEVGLAIYLLEIQLGAACAVPIAVALVSMVGSLGATTLVMSRQAMWLEAIERRIAATTSMLSGVKGVKMCGLTEVLWMTIQDLRIDELRISKKFRKLLIWNMAFTYITPVAAPIVTFAVFSVMARNSNNGVTLDAARVFTSLSLFTLLSDPLQSLIMTLVTFMGSVGSFHRIQEFLSIEPRLDPRKSPSDIEFLFHADGGFIKKKLSSSADTGQEGDKSLAATPKEEYQPLSDFDAVIVIDGLFSWDKSKEPLLQHINMAIPREKFTMIVGPVGCGKSTLLKALLGEVPLLSGSIIVSSLEVAFCDQTPWHMNGTIQESIVGVGKMETTWYSTVLRACALLEDLHQLSKGDQTTIGSNGISLSGGQSQRIALARAIYARKDIIFLDDVLSGLDIDTENRVFHNLLGVNGLLRKYKTTVLMASSSAKRVPYADHVITLGGDGKISEQGSFRDLNAEGGYVSSFSLAPPEWIYEPKDTIKLLQGKESGVIDPIRNTEDDASRRTGDVTIYLYYIRAVGWIPSLTFVLAISAFVFCLSFPTIWVKWWAASNVTAPNQKFGFYLGIYGLLGVMALVSLVISCWQLIITMVPRSGERFHKVLLDTVLGAPMSFFSTTDTGVTVNRFSQDLMLIDMELPISALNTFATSVLCIAQMVLIGVASSYAAIAFPVLLVAVFLIQKFYLRTSRQLRLLDLEAKSPLYSQFMESLSGLATIRAFGWQHALEEKNRELLDQSQKPFYLLFAVQRWLTLILDLIVAAVAVLLIVLVVTLRGKISPGFVGVALLNVILFSQSIKMLLTFWTNLETHIGSIARIRSFTTGTEVENLTFETQIPPADWPRSGAIEFKDITAEYKPSEPVLRGVSLSIEAGQKIGVCGRTGSGKTSLVLSIFRMIEMTGGTITIDGLDISKIPRHEIRSRLIGVPQDSYLLTGSIRLNVDPKRGSTDASIIDALKSVHLWDNVKEKGGLDTDIEKLFLPHGQKQLFCLARAMLRPSSILILDESTSSVDAKTDELMQRIIRKNSPAIQ</sequence>
<dbReference type="GO" id="GO:0140359">
    <property type="term" value="F:ABC-type transporter activity"/>
    <property type="evidence" value="ECO:0007669"/>
    <property type="project" value="InterPro"/>
</dbReference>
<comment type="subcellular location">
    <subcellularLocation>
        <location evidence="1">Cell membrane</location>
        <topology evidence="1">Multi-pass membrane protein</topology>
    </subcellularLocation>
</comment>
<evidence type="ECO:0000256" key="10">
    <source>
        <dbReference type="ARBA" id="ARBA00023180"/>
    </source>
</evidence>
<name>A0A2J6QTN3_HYAVF</name>
<evidence type="ECO:0000256" key="2">
    <source>
        <dbReference type="ARBA" id="ARBA00009726"/>
    </source>
</evidence>
<keyword evidence="5 11" id="KW-0812">Transmembrane</keyword>
<evidence type="ECO:0000256" key="7">
    <source>
        <dbReference type="ARBA" id="ARBA00022840"/>
    </source>
</evidence>
<dbReference type="CDD" id="cd03250">
    <property type="entry name" value="ABCC_MRP_domain1"/>
    <property type="match status" value="1"/>
</dbReference>
<dbReference type="GO" id="GO:0005524">
    <property type="term" value="F:ATP binding"/>
    <property type="evidence" value="ECO:0007669"/>
    <property type="project" value="UniProtKB-KW"/>
</dbReference>
<dbReference type="InterPro" id="IPR044746">
    <property type="entry name" value="ABCC_6TM_D1"/>
</dbReference>
<dbReference type="InterPro" id="IPR050173">
    <property type="entry name" value="ABC_transporter_C-like"/>
</dbReference>